<keyword evidence="2" id="KW-1185">Reference proteome</keyword>
<dbReference type="Proteomes" id="UP001148629">
    <property type="component" value="Unassembled WGS sequence"/>
</dbReference>
<evidence type="ECO:0000313" key="2">
    <source>
        <dbReference type="Proteomes" id="UP001148629"/>
    </source>
</evidence>
<evidence type="ECO:0000313" key="1">
    <source>
        <dbReference type="EMBL" id="KAJ3540926.1"/>
    </source>
</evidence>
<dbReference type="EMBL" id="JANRMS010000381">
    <property type="protein sequence ID" value="KAJ3540926.1"/>
    <property type="molecule type" value="Genomic_DNA"/>
</dbReference>
<organism evidence="1 2">
    <name type="scientific">Fusarium decemcellulare</name>
    <dbReference type="NCBI Taxonomy" id="57161"/>
    <lineage>
        <taxon>Eukaryota</taxon>
        <taxon>Fungi</taxon>
        <taxon>Dikarya</taxon>
        <taxon>Ascomycota</taxon>
        <taxon>Pezizomycotina</taxon>
        <taxon>Sordariomycetes</taxon>
        <taxon>Hypocreomycetidae</taxon>
        <taxon>Hypocreales</taxon>
        <taxon>Nectriaceae</taxon>
        <taxon>Fusarium</taxon>
        <taxon>Fusarium decemcellulare species complex</taxon>
    </lineage>
</organism>
<sequence>MDFQSLEEAEASIQESGYFVPPDIDDSEKRDSVINSYVAPYKKPIFEPDYLEASEHRATAQGIELFDIYGRRLPYDDLLVTVKASGGDVKLTFGHIIALAGDFYTNREGKGVYFPIADSELFGSSGEKSKKSPGERFDCAVDSLLYDRDGYLHKVQSLLDSEHDMVDYTLEKGDSVARAYLNKASHKDDSHDFCHIPTDKEFTTSSFMRPPMLSMYTWIAYTNIDHFAIMAYCVGHTRALEIAREASNMPASEKKTEKLRLAYIYEAFAAHYLTDIFSAGHLRSPRRQMHTTHNYQMSLAGLRDIPMWDMQNRYMHDDDSATGIIVRNDRGDQWIEYGDKQFFEPQAVVNRARCMHCLTESVREVYRVGFASTKSIGTWSDNKSWFAATKLMPQPMTAISPSSWLENWGGYDMHNPAPLWVSSGGGPDEESGWTLRKDINDHSNFGPRTNGSLKNAGWTSAWPQATPECVAVKDAKFRAGDQFPLQSDIRGLLSGGLVQIQDLNPSQAGKGLCINFWGPVEVPILDNSFSTWTLRNRLIDQTASPRLGEHVIHWMRRGSSGRGAGITGFAWAEHSDGSGDIVTKTSLYGAQDFGVSDNGDSVQLDLSRSWALQERLQTEPCVILGNLQNKDCLNLARFATGFFLAEAESQSDEKDLVVLAQIRNKGFEVGVESLLLEKRVAQFHIDGETDKAPFGFVKKFRGSSSPKDSVLLARGIISGSTVAVNFVKIDFDNTNQPRQELSSFEIKCEGISQDASILVGDALGQGHDQVVVLASSTTVAYLNVYGSSNGNEASIHYLGGNKFSLKQEDPLFVPILTAFVPTSTAHGGLDVLQISRHQKGSSASLVFRTYLRENTQPNKAGEDVQPYDQVKEVTWKDPLASSNPDQYYSIKWMPVRYKSDSEAEYSGLLEIFSWYGVLGARLFGSSKDSWAYELVGQLPYLGQTSIGAGLGCYGDWGHGFVTWAEENEWVDINMFRRSDKQNTAAGLWGMTWDDVKRPSIRGWEVEKRPFR</sequence>
<accession>A0ACC1SJC4</accession>
<protein>
    <submittedName>
        <fullName evidence="1">Uncharacterized protein</fullName>
    </submittedName>
</protein>
<gene>
    <name evidence="1" type="ORF">NM208_g4845</name>
</gene>
<proteinExistence type="predicted"/>
<reference evidence="1" key="1">
    <citation type="submission" date="2022-08" db="EMBL/GenBank/DDBJ databases">
        <title>Genome Sequence of Fusarium decemcellulare.</title>
        <authorList>
            <person name="Buettner E."/>
        </authorList>
    </citation>
    <scope>NUCLEOTIDE SEQUENCE</scope>
    <source>
        <strain evidence="1">Babe19</strain>
    </source>
</reference>
<name>A0ACC1SJC4_9HYPO</name>
<comment type="caution">
    <text evidence="1">The sequence shown here is derived from an EMBL/GenBank/DDBJ whole genome shotgun (WGS) entry which is preliminary data.</text>
</comment>